<proteinExistence type="inferred from homology"/>
<keyword evidence="6" id="KW-0732">Signal</keyword>
<reference evidence="8 9" key="1">
    <citation type="submission" date="2017-12" db="EMBL/GenBank/DDBJ databases">
        <authorList>
            <consortium name="DOE Joint Genome Institute"/>
            <person name="Haridas S."/>
            <person name="Kjaerbolling I."/>
            <person name="Vesth T.C."/>
            <person name="Frisvad J.C."/>
            <person name="Nybo J.L."/>
            <person name="Theobald S."/>
            <person name="Kuo A."/>
            <person name="Bowyer P."/>
            <person name="Matsuda Y."/>
            <person name="Mondo S."/>
            <person name="Lyhne E.K."/>
            <person name="Kogle M.E."/>
            <person name="Clum A."/>
            <person name="Lipzen A."/>
            <person name="Salamov A."/>
            <person name="Ngan C.Y."/>
            <person name="Daum C."/>
            <person name="Chiniquy J."/>
            <person name="Barry K."/>
            <person name="LaButti K."/>
            <person name="Simmons B.A."/>
            <person name="Magnuson J.K."/>
            <person name="Mortensen U.H."/>
            <person name="Larsen T.O."/>
            <person name="Grigoriev I.V."/>
            <person name="Baker S.E."/>
            <person name="Andersen M.R."/>
            <person name="Nordberg H.P."/>
            <person name="Cantor M.N."/>
            <person name="Hua S.X."/>
        </authorList>
    </citation>
    <scope>NUCLEOTIDE SEQUENCE [LARGE SCALE GENOMIC DNA]</scope>
    <source>
        <strain evidence="8 9">CBS 102.13</strain>
    </source>
</reference>
<dbReference type="AlphaFoldDB" id="A0A2I2EXZ2"/>
<evidence type="ECO:0000256" key="4">
    <source>
        <dbReference type="ARBA" id="ARBA00022827"/>
    </source>
</evidence>
<sequence length="592" mass="64645">MHRTLLLLGILSLQAFSQQIPLERVEEDAQCRCRPNDPCWPSPADWDALNGSIHGNLVRVRPVGYVCHEPTYNKIACEHVSAMSPSGVWRASEPGALENTAWEVSIPSNETCYIGDSSDPSEPCSQGRIPLYSAMVQSTEDIQAAVQFAKDKNLRLTIKNTGHDASGRSSAVDSFQILTQGLKDITFTDNFVPQTAREKAQSEGPAVTFGAGVLGMDLYAAAAEHGYNVVAGECSTIGVAGGFIQGGGVSTVLAPLRGLSADLVLEFEIVTADGNVVVANQHQNADLFWALRGGGGGTFGVVTSVTMRVFEDIPAVVSTLSFEMTERDQTYWAAAREVVYKARDLSTGGNSAQYSIGRMPSGNPYVKLTMFTLNVADKRVVNESFSPLLASLAEIGVPYEFSSDPYPRLSSYLKIPQEEYSKGLGYYQDSVLVPNELYASEDGPGALLDQLARIDLKPNDLWVVNTLGGQVNANSHVDNALHEGWRSAAVLLRAVQKRISNPSPVAMYLNEADPHLENWQKWFWGDKYARLKDIKRKWDPDSLFIVSLGVGSEEWVADGMCRLNSQRPGVFGGFSQHFQYLMSFFGDDTSEL</sequence>
<evidence type="ECO:0000313" key="9">
    <source>
        <dbReference type="Proteomes" id="UP000234585"/>
    </source>
</evidence>
<feature type="chain" id="PRO_5014164244" evidence="6">
    <location>
        <begin position="18"/>
        <end position="592"/>
    </location>
</feature>
<dbReference type="PANTHER" id="PTHR42973:SF39">
    <property type="entry name" value="FAD-BINDING PCMH-TYPE DOMAIN-CONTAINING PROTEIN"/>
    <property type="match status" value="1"/>
</dbReference>
<evidence type="ECO:0000256" key="6">
    <source>
        <dbReference type="SAM" id="SignalP"/>
    </source>
</evidence>
<dbReference type="InterPro" id="IPR036318">
    <property type="entry name" value="FAD-bd_PCMH-like_sf"/>
</dbReference>
<evidence type="ECO:0000256" key="1">
    <source>
        <dbReference type="ARBA" id="ARBA00001974"/>
    </source>
</evidence>
<comment type="cofactor">
    <cofactor evidence="1">
        <name>FAD</name>
        <dbReference type="ChEBI" id="CHEBI:57692"/>
    </cofactor>
</comment>
<dbReference type="InterPro" id="IPR016169">
    <property type="entry name" value="FAD-bd_PCMH_sub2"/>
</dbReference>
<dbReference type="PROSITE" id="PS51387">
    <property type="entry name" value="FAD_PCMH"/>
    <property type="match status" value="1"/>
</dbReference>
<name>A0A2I2EXZ2_ASPCN</name>
<dbReference type="Pfam" id="PF01565">
    <property type="entry name" value="FAD_binding_4"/>
    <property type="match status" value="1"/>
</dbReference>
<evidence type="ECO:0000259" key="7">
    <source>
        <dbReference type="PROSITE" id="PS51387"/>
    </source>
</evidence>
<dbReference type="GO" id="GO:0016491">
    <property type="term" value="F:oxidoreductase activity"/>
    <property type="evidence" value="ECO:0007669"/>
    <property type="project" value="UniProtKB-KW"/>
</dbReference>
<dbReference type="InterPro" id="IPR006094">
    <property type="entry name" value="Oxid_FAD_bind_N"/>
</dbReference>
<gene>
    <name evidence="8" type="ORF">BDW47DRAFT_121369</name>
</gene>
<evidence type="ECO:0000313" key="8">
    <source>
        <dbReference type="EMBL" id="PLB33266.1"/>
    </source>
</evidence>
<dbReference type="Pfam" id="PF08031">
    <property type="entry name" value="BBE"/>
    <property type="match status" value="1"/>
</dbReference>
<dbReference type="RefSeq" id="XP_024667278.1">
    <property type="nucleotide sequence ID" value="XM_024815616.1"/>
</dbReference>
<organism evidence="8 9">
    <name type="scientific">Aspergillus candidus</name>
    <dbReference type="NCBI Taxonomy" id="41067"/>
    <lineage>
        <taxon>Eukaryota</taxon>
        <taxon>Fungi</taxon>
        <taxon>Dikarya</taxon>
        <taxon>Ascomycota</taxon>
        <taxon>Pezizomycotina</taxon>
        <taxon>Eurotiomycetes</taxon>
        <taxon>Eurotiomycetidae</taxon>
        <taxon>Eurotiales</taxon>
        <taxon>Aspergillaceae</taxon>
        <taxon>Aspergillus</taxon>
        <taxon>Aspergillus subgen. Circumdati</taxon>
    </lineage>
</organism>
<dbReference type="Proteomes" id="UP000234585">
    <property type="component" value="Unassembled WGS sequence"/>
</dbReference>
<comment type="similarity">
    <text evidence="2">Belongs to the oxygen-dependent FAD-linked oxidoreductase family.</text>
</comment>
<feature type="domain" description="FAD-binding PCMH-type" evidence="7">
    <location>
        <begin position="125"/>
        <end position="312"/>
    </location>
</feature>
<dbReference type="InterPro" id="IPR012951">
    <property type="entry name" value="BBE"/>
</dbReference>
<evidence type="ECO:0000256" key="5">
    <source>
        <dbReference type="ARBA" id="ARBA00023002"/>
    </source>
</evidence>
<protein>
    <submittedName>
        <fullName evidence="8">FAD-binding domain-containing protein</fullName>
    </submittedName>
</protein>
<dbReference type="PANTHER" id="PTHR42973">
    <property type="entry name" value="BINDING OXIDOREDUCTASE, PUTATIVE (AFU_ORTHOLOGUE AFUA_1G17690)-RELATED"/>
    <property type="match status" value="1"/>
</dbReference>
<keyword evidence="9" id="KW-1185">Reference proteome</keyword>
<evidence type="ECO:0000256" key="3">
    <source>
        <dbReference type="ARBA" id="ARBA00022630"/>
    </source>
</evidence>
<accession>A0A2I2EXZ2</accession>
<dbReference type="Gene3D" id="3.30.465.10">
    <property type="match status" value="2"/>
</dbReference>
<dbReference type="SUPFAM" id="SSF56176">
    <property type="entry name" value="FAD-binding/transporter-associated domain-like"/>
    <property type="match status" value="1"/>
</dbReference>
<dbReference type="OrthoDB" id="9983560at2759"/>
<keyword evidence="4" id="KW-0274">FAD</keyword>
<dbReference type="STRING" id="41067.A0A2I2EXZ2"/>
<keyword evidence="3" id="KW-0285">Flavoprotein</keyword>
<evidence type="ECO:0000256" key="2">
    <source>
        <dbReference type="ARBA" id="ARBA00005466"/>
    </source>
</evidence>
<keyword evidence="5" id="KW-0560">Oxidoreductase</keyword>
<dbReference type="GO" id="GO:0071949">
    <property type="term" value="F:FAD binding"/>
    <property type="evidence" value="ECO:0007669"/>
    <property type="project" value="InterPro"/>
</dbReference>
<dbReference type="GeneID" id="36522776"/>
<dbReference type="EMBL" id="KZ559216">
    <property type="protein sequence ID" value="PLB33266.1"/>
    <property type="molecule type" value="Genomic_DNA"/>
</dbReference>
<dbReference type="InterPro" id="IPR016166">
    <property type="entry name" value="FAD-bd_PCMH"/>
</dbReference>
<feature type="signal peptide" evidence="6">
    <location>
        <begin position="1"/>
        <end position="17"/>
    </location>
</feature>
<dbReference type="InterPro" id="IPR050416">
    <property type="entry name" value="FAD-linked_Oxidoreductase"/>
</dbReference>